<reference evidence="1" key="1">
    <citation type="submission" date="2018-12" db="EMBL/GenBank/DDBJ databases">
        <authorList>
            <person name="Will S."/>
            <person name="Neumann-Schaal M."/>
            <person name="Henke P."/>
        </authorList>
    </citation>
    <scope>NUCLEOTIDE SEQUENCE</scope>
    <source>
        <strain evidence="1">PCC 7102</strain>
    </source>
</reference>
<sequence>MARRFYVIQLGSYWSLPKQEYLKLLQQGAVSNLVDIDLNTYQARIVKKPPLQAKPIDLSDFEIEHFQMELEHFMKTGEQTGFDAKEYVNIFFE</sequence>
<evidence type="ECO:0000313" key="2">
    <source>
        <dbReference type="Proteomes" id="UP000271624"/>
    </source>
</evidence>
<dbReference type="Proteomes" id="UP000271624">
    <property type="component" value="Unassembled WGS sequence"/>
</dbReference>
<reference evidence="1" key="2">
    <citation type="journal article" date="2019" name="Genome Biol. Evol.">
        <title>Day and night: Metabolic profiles and evolutionary relationships of six axenic non-marine cyanobacteria.</title>
        <authorList>
            <person name="Will S.E."/>
            <person name="Henke P."/>
            <person name="Boedeker C."/>
            <person name="Huang S."/>
            <person name="Brinkmann H."/>
            <person name="Rohde M."/>
            <person name="Jarek M."/>
            <person name="Friedl T."/>
            <person name="Seufert S."/>
            <person name="Schumacher M."/>
            <person name="Overmann J."/>
            <person name="Neumann-Schaal M."/>
            <person name="Petersen J."/>
        </authorList>
    </citation>
    <scope>NUCLEOTIDE SEQUENCE [LARGE SCALE GENOMIC DNA]</scope>
    <source>
        <strain evidence="1">PCC 7102</strain>
    </source>
</reference>
<dbReference type="RefSeq" id="WP_127080310.1">
    <property type="nucleotide sequence ID" value="NZ_RSCL01000003.1"/>
</dbReference>
<name>A0A3S1CTV4_9CYAN</name>
<dbReference type="OrthoDB" id="514356at2"/>
<comment type="caution">
    <text evidence="1">The sequence shown here is derived from an EMBL/GenBank/DDBJ whole genome shotgun (WGS) entry which is preliminary data.</text>
</comment>
<organism evidence="1 2">
    <name type="scientific">Dulcicalothrix desertica PCC 7102</name>
    <dbReference type="NCBI Taxonomy" id="232991"/>
    <lineage>
        <taxon>Bacteria</taxon>
        <taxon>Bacillati</taxon>
        <taxon>Cyanobacteriota</taxon>
        <taxon>Cyanophyceae</taxon>
        <taxon>Nostocales</taxon>
        <taxon>Calotrichaceae</taxon>
        <taxon>Dulcicalothrix</taxon>
    </lineage>
</organism>
<proteinExistence type="predicted"/>
<evidence type="ECO:0000313" key="1">
    <source>
        <dbReference type="EMBL" id="RUT08520.1"/>
    </source>
</evidence>
<dbReference type="AlphaFoldDB" id="A0A3S1CTV4"/>
<dbReference type="EMBL" id="RSCL01000003">
    <property type="protein sequence ID" value="RUT08520.1"/>
    <property type="molecule type" value="Genomic_DNA"/>
</dbReference>
<keyword evidence="2" id="KW-1185">Reference proteome</keyword>
<accession>A0A3S1CTV4</accession>
<protein>
    <submittedName>
        <fullName evidence="1">Uncharacterized protein</fullName>
    </submittedName>
</protein>
<gene>
    <name evidence="1" type="ORF">DSM106972_016880</name>
</gene>